<feature type="transmembrane region" description="Helical" evidence="7">
    <location>
        <begin position="213"/>
        <end position="231"/>
    </location>
</feature>
<evidence type="ECO:0000256" key="1">
    <source>
        <dbReference type="ARBA" id="ARBA00004141"/>
    </source>
</evidence>
<reference evidence="9 10" key="1">
    <citation type="submission" date="2012-12" db="EMBL/GenBank/DDBJ databases">
        <title>Genome assembly of Fulvivirga imtechensis AK7.</title>
        <authorList>
            <person name="Nupur N."/>
            <person name="Khatri I."/>
            <person name="Kumar R."/>
            <person name="Subramanian S."/>
            <person name="Pinnaka A."/>
        </authorList>
    </citation>
    <scope>NUCLEOTIDE SEQUENCE [LARGE SCALE GENOMIC DNA]</scope>
    <source>
        <strain evidence="9 10">AK7</strain>
    </source>
</reference>
<evidence type="ECO:0000256" key="4">
    <source>
        <dbReference type="ARBA" id="ARBA00022801"/>
    </source>
</evidence>
<comment type="similarity">
    <text evidence="2">Belongs to the peptidase S54 family.</text>
</comment>
<evidence type="ECO:0000256" key="2">
    <source>
        <dbReference type="ARBA" id="ARBA00009045"/>
    </source>
</evidence>
<keyword evidence="3 7" id="KW-0812">Transmembrane</keyword>
<dbReference type="SUPFAM" id="SSF144091">
    <property type="entry name" value="Rhomboid-like"/>
    <property type="match status" value="1"/>
</dbReference>
<feature type="transmembrane region" description="Helical" evidence="7">
    <location>
        <begin position="51"/>
        <end position="73"/>
    </location>
</feature>
<dbReference type="Gene3D" id="1.20.1540.10">
    <property type="entry name" value="Rhomboid-like"/>
    <property type="match status" value="1"/>
</dbReference>
<dbReference type="eggNOG" id="COG0705">
    <property type="taxonomic scope" value="Bacteria"/>
</dbReference>
<keyword evidence="4" id="KW-0378">Hydrolase</keyword>
<dbReference type="Proteomes" id="UP000011135">
    <property type="component" value="Unassembled WGS sequence"/>
</dbReference>
<dbReference type="GO" id="GO:0004252">
    <property type="term" value="F:serine-type endopeptidase activity"/>
    <property type="evidence" value="ECO:0007669"/>
    <property type="project" value="InterPro"/>
</dbReference>
<dbReference type="InterPro" id="IPR022764">
    <property type="entry name" value="Peptidase_S54_rhomboid_dom"/>
</dbReference>
<organism evidence="9 10">
    <name type="scientific">Fulvivirga imtechensis AK7</name>
    <dbReference type="NCBI Taxonomy" id="1237149"/>
    <lineage>
        <taxon>Bacteria</taxon>
        <taxon>Pseudomonadati</taxon>
        <taxon>Bacteroidota</taxon>
        <taxon>Cytophagia</taxon>
        <taxon>Cytophagales</taxon>
        <taxon>Fulvivirgaceae</taxon>
        <taxon>Fulvivirga</taxon>
    </lineage>
</organism>
<dbReference type="PANTHER" id="PTHR43731:SF14">
    <property type="entry name" value="PRESENILIN-ASSOCIATED RHOMBOID-LIKE PROTEIN, MITOCHONDRIAL"/>
    <property type="match status" value="1"/>
</dbReference>
<dbReference type="Pfam" id="PF01694">
    <property type="entry name" value="Rhomboid"/>
    <property type="match status" value="2"/>
</dbReference>
<dbReference type="STRING" id="1237149.C900_00705"/>
<protein>
    <submittedName>
        <fullName evidence="9">Rhomboid family protein</fullName>
    </submittedName>
</protein>
<evidence type="ECO:0000256" key="3">
    <source>
        <dbReference type="ARBA" id="ARBA00022692"/>
    </source>
</evidence>
<dbReference type="RefSeq" id="WP_009583627.1">
    <property type="nucleotide sequence ID" value="NZ_AMZN01000139.1"/>
</dbReference>
<feature type="domain" description="Peptidase S54 rhomboid" evidence="8">
    <location>
        <begin position="165"/>
        <end position="254"/>
    </location>
</feature>
<feature type="transmembrane region" description="Helical" evidence="7">
    <location>
        <begin position="185"/>
        <end position="206"/>
    </location>
</feature>
<dbReference type="PATRIC" id="fig|1237149.3.peg.5774"/>
<evidence type="ECO:0000256" key="6">
    <source>
        <dbReference type="ARBA" id="ARBA00023136"/>
    </source>
</evidence>
<feature type="transmembrane region" description="Helical" evidence="7">
    <location>
        <begin position="85"/>
        <end position="103"/>
    </location>
</feature>
<dbReference type="PANTHER" id="PTHR43731">
    <property type="entry name" value="RHOMBOID PROTEASE"/>
    <property type="match status" value="1"/>
</dbReference>
<proteinExistence type="inferred from homology"/>
<comment type="caution">
    <text evidence="9">The sequence shown here is derived from an EMBL/GenBank/DDBJ whole genome shotgun (WGS) entry which is preliminary data.</text>
</comment>
<keyword evidence="10" id="KW-1185">Reference proteome</keyword>
<comment type="subcellular location">
    <subcellularLocation>
        <location evidence="1">Membrane</location>
        <topology evidence="1">Multi-pass membrane protein</topology>
    </subcellularLocation>
</comment>
<dbReference type="InterPro" id="IPR035952">
    <property type="entry name" value="Rhomboid-like_sf"/>
</dbReference>
<dbReference type="EMBL" id="AMZN01000139">
    <property type="protein sequence ID" value="ELR68129.1"/>
    <property type="molecule type" value="Genomic_DNA"/>
</dbReference>
<evidence type="ECO:0000313" key="10">
    <source>
        <dbReference type="Proteomes" id="UP000011135"/>
    </source>
</evidence>
<evidence type="ECO:0000259" key="8">
    <source>
        <dbReference type="Pfam" id="PF01694"/>
    </source>
</evidence>
<feature type="transmembrane region" description="Helical" evidence="7">
    <location>
        <begin position="237"/>
        <end position="256"/>
    </location>
</feature>
<dbReference type="OrthoDB" id="9807874at2"/>
<gene>
    <name evidence="9" type="ORF">C900_00705</name>
</gene>
<dbReference type="GO" id="GO:0016020">
    <property type="term" value="C:membrane"/>
    <property type="evidence" value="ECO:0007669"/>
    <property type="project" value="UniProtKB-SubCell"/>
</dbReference>
<evidence type="ECO:0000313" key="9">
    <source>
        <dbReference type="EMBL" id="ELR68129.1"/>
    </source>
</evidence>
<feature type="domain" description="Peptidase S54 rhomboid" evidence="8">
    <location>
        <begin position="45"/>
        <end position="103"/>
    </location>
</feature>
<name>L8JKU8_9BACT</name>
<sequence length="264" mass="29997">MFRLTPVVKNLLIINIVVFILQYTLSGMDFTGLISLWIIESDNFKPYQYFTYMFAHGGFGHILFNMLGLVFLGPLLEQFWGSKRFLIFYLVTGIGAGVLYSGIEYWRTSELEKDVTSYILEPTPDNFSMFVDEHSRYFRSAVYDFANEFSKNPDDPYYISESKAVVKSTYQNLLNGSSMLGASGAIYGILMAFGLLFPNTQLMLLIPPVPIKAKYLVLILGGIALYSGLNQDSGDNVAHFAHLGGMIFAFIMIKIWQKDRNKFY</sequence>
<accession>L8JKU8</accession>
<keyword evidence="6 7" id="KW-0472">Membrane</keyword>
<evidence type="ECO:0000256" key="7">
    <source>
        <dbReference type="SAM" id="Phobius"/>
    </source>
</evidence>
<dbReference type="InterPro" id="IPR050925">
    <property type="entry name" value="Rhomboid_protease_S54"/>
</dbReference>
<dbReference type="AlphaFoldDB" id="L8JKU8"/>
<feature type="transmembrane region" description="Helical" evidence="7">
    <location>
        <begin position="12"/>
        <end position="39"/>
    </location>
</feature>
<evidence type="ECO:0000256" key="5">
    <source>
        <dbReference type="ARBA" id="ARBA00022989"/>
    </source>
</evidence>
<keyword evidence="5 7" id="KW-1133">Transmembrane helix</keyword>